<evidence type="ECO:0000313" key="2">
    <source>
        <dbReference type="Proteomes" id="UP000664132"/>
    </source>
</evidence>
<dbReference type="PANTHER" id="PTHR43591:SF105">
    <property type="entry name" value="METHYLTRANSFERASE DOMAIN-CONTAINING PROTEIN-RELATED"/>
    <property type="match status" value="1"/>
</dbReference>
<dbReference type="InterPro" id="IPR029063">
    <property type="entry name" value="SAM-dependent_MTases_sf"/>
</dbReference>
<sequence>MAVEGTPMKYDFGPDEEEIHRLTIQHECFKSAYSPLVLAPVDLTKPGLRILDSATADGLWLRDLQPTVATPHSLVGTDINPNFFPRTPTDNITFQVQDITKPWSAELNGQFDLVHSRNGLAGCGSFPISEAVKNLVGLVKPGGWIQLVEMSFEGVEDTSGPMYEFKCLLDAFFTAAKAQWNFASHLDGWLVEAGLADVEVKIAQLPYGKACDDEEIAKKSLYAFRLGSVAVCGAAKGMGVESFTSEQLDSLPERLDTYLTEQGSKVPVVCVWGRKPL</sequence>
<gene>
    <name evidence="1" type="ORF">IFR04_008668</name>
</gene>
<dbReference type="AlphaFoldDB" id="A0A8H7W5D5"/>
<reference evidence="1" key="1">
    <citation type="submission" date="2021-02" db="EMBL/GenBank/DDBJ databases">
        <title>Genome sequence Cadophora malorum strain M34.</title>
        <authorList>
            <person name="Stefanovic E."/>
            <person name="Vu D."/>
            <person name="Scully C."/>
            <person name="Dijksterhuis J."/>
            <person name="Roader J."/>
            <person name="Houbraken J."/>
        </authorList>
    </citation>
    <scope>NUCLEOTIDE SEQUENCE</scope>
    <source>
        <strain evidence="1">M34</strain>
    </source>
</reference>
<keyword evidence="2" id="KW-1185">Reference proteome</keyword>
<evidence type="ECO:0000313" key="1">
    <source>
        <dbReference type="EMBL" id="KAG4418226.1"/>
    </source>
</evidence>
<dbReference type="Pfam" id="PF13489">
    <property type="entry name" value="Methyltransf_23"/>
    <property type="match status" value="1"/>
</dbReference>
<dbReference type="SUPFAM" id="SSF53335">
    <property type="entry name" value="S-adenosyl-L-methionine-dependent methyltransferases"/>
    <property type="match status" value="1"/>
</dbReference>
<dbReference type="Proteomes" id="UP000664132">
    <property type="component" value="Unassembled WGS sequence"/>
</dbReference>
<dbReference type="OrthoDB" id="184880at2759"/>
<dbReference type="GO" id="GO:0008168">
    <property type="term" value="F:methyltransferase activity"/>
    <property type="evidence" value="ECO:0007669"/>
    <property type="project" value="TreeGrafter"/>
</dbReference>
<accession>A0A8H7W5D5</accession>
<proteinExistence type="predicted"/>
<dbReference type="PANTHER" id="PTHR43591">
    <property type="entry name" value="METHYLTRANSFERASE"/>
    <property type="match status" value="1"/>
</dbReference>
<dbReference type="Gene3D" id="3.40.50.150">
    <property type="entry name" value="Vaccinia Virus protein VP39"/>
    <property type="match status" value="1"/>
</dbReference>
<comment type="caution">
    <text evidence="1">The sequence shown here is derived from an EMBL/GenBank/DDBJ whole genome shotgun (WGS) entry which is preliminary data.</text>
</comment>
<protein>
    <recommendedName>
        <fullName evidence="3">S-adenosyl-L-methionine-dependent methyltransferase</fullName>
    </recommendedName>
</protein>
<name>A0A8H7W5D5_9HELO</name>
<dbReference type="EMBL" id="JAFJYH010000134">
    <property type="protein sequence ID" value="KAG4418226.1"/>
    <property type="molecule type" value="Genomic_DNA"/>
</dbReference>
<evidence type="ECO:0008006" key="3">
    <source>
        <dbReference type="Google" id="ProtNLM"/>
    </source>
</evidence>
<organism evidence="1 2">
    <name type="scientific">Cadophora malorum</name>
    <dbReference type="NCBI Taxonomy" id="108018"/>
    <lineage>
        <taxon>Eukaryota</taxon>
        <taxon>Fungi</taxon>
        <taxon>Dikarya</taxon>
        <taxon>Ascomycota</taxon>
        <taxon>Pezizomycotina</taxon>
        <taxon>Leotiomycetes</taxon>
        <taxon>Helotiales</taxon>
        <taxon>Ploettnerulaceae</taxon>
        <taxon>Cadophora</taxon>
    </lineage>
</organism>